<organism evidence="3 4">
    <name type="scientific">Deinococcus oregonensis</name>
    <dbReference type="NCBI Taxonomy" id="1805970"/>
    <lineage>
        <taxon>Bacteria</taxon>
        <taxon>Thermotogati</taxon>
        <taxon>Deinococcota</taxon>
        <taxon>Deinococci</taxon>
        <taxon>Deinococcales</taxon>
        <taxon>Deinococcaceae</taxon>
        <taxon>Deinococcus</taxon>
    </lineage>
</organism>
<feature type="chain" id="PRO_5045769275" evidence="1">
    <location>
        <begin position="20"/>
        <end position="214"/>
    </location>
</feature>
<evidence type="ECO:0000259" key="2">
    <source>
        <dbReference type="Pfam" id="PF09348"/>
    </source>
</evidence>
<protein>
    <submittedName>
        <fullName evidence="3">DUF1990 family protein</fullName>
    </submittedName>
</protein>
<evidence type="ECO:0000313" key="3">
    <source>
        <dbReference type="EMBL" id="MFB9991035.1"/>
    </source>
</evidence>
<gene>
    <name evidence="3" type="ORF">ACFFLM_03435</name>
</gene>
<name>A0ABV6AU49_9DEIO</name>
<dbReference type="InterPro" id="IPR018960">
    <property type="entry name" value="DUF1990"/>
</dbReference>
<dbReference type="Pfam" id="PF09348">
    <property type="entry name" value="DUF1990"/>
    <property type="match status" value="1"/>
</dbReference>
<feature type="signal peptide" evidence="1">
    <location>
        <begin position="1"/>
        <end position="19"/>
    </location>
</feature>
<accession>A0ABV6AU49</accession>
<dbReference type="EMBL" id="JBHLYR010000011">
    <property type="protein sequence ID" value="MFB9991035.1"/>
    <property type="molecule type" value="Genomic_DNA"/>
</dbReference>
<comment type="caution">
    <text evidence="3">The sequence shown here is derived from an EMBL/GenBank/DDBJ whole genome shotgun (WGS) entry which is preliminary data.</text>
</comment>
<feature type="domain" description="DUF1990" evidence="2">
    <location>
        <begin position="63"/>
        <end position="176"/>
    </location>
</feature>
<proteinExistence type="predicted"/>
<dbReference type="Proteomes" id="UP001589733">
    <property type="component" value="Unassembled WGS sequence"/>
</dbReference>
<sequence>MFRPAALLALPALALTALILRGPPDPLRPSTPEDGVGPLTRRRYWAEVEGATRTPQEIAADWRHHLPQHSPKALAWFRGLDHAAPPIEQGDRLWILLLGLRRARVVIEHVDDLGFRARTLRLHPDAGTSEFRVLPGKRAGHLVLQVESIMRTHSHFDRIAYVMGVHAAQRTAWERVLDSVAAFSGGHLTNRGHESVELPMLPQVPELLATHPLA</sequence>
<dbReference type="RefSeq" id="WP_380005572.1">
    <property type="nucleotide sequence ID" value="NZ_JBHLYR010000011.1"/>
</dbReference>
<reference evidence="3 4" key="1">
    <citation type="submission" date="2024-09" db="EMBL/GenBank/DDBJ databases">
        <authorList>
            <person name="Sun Q."/>
            <person name="Mori K."/>
        </authorList>
    </citation>
    <scope>NUCLEOTIDE SEQUENCE [LARGE SCALE GENOMIC DNA]</scope>
    <source>
        <strain evidence="3 4">JCM 13503</strain>
    </source>
</reference>
<evidence type="ECO:0000313" key="4">
    <source>
        <dbReference type="Proteomes" id="UP001589733"/>
    </source>
</evidence>
<evidence type="ECO:0000256" key="1">
    <source>
        <dbReference type="SAM" id="SignalP"/>
    </source>
</evidence>
<keyword evidence="4" id="KW-1185">Reference proteome</keyword>
<keyword evidence="1" id="KW-0732">Signal</keyword>